<feature type="domain" description="N-acetyltransferase" evidence="3">
    <location>
        <begin position="154"/>
        <end position="301"/>
    </location>
</feature>
<dbReference type="SUPFAM" id="SSF55729">
    <property type="entry name" value="Acyl-CoA N-acyltransferases (Nat)"/>
    <property type="match status" value="2"/>
</dbReference>
<evidence type="ECO:0000256" key="2">
    <source>
        <dbReference type="ARBA" id="ARBA00023315"/>
    </source>
</evidence>
<dbReference type="PANTHER" id="PTHR43877">
    <property type="entry name" value="AMINOALKYLPHOSPHONATE N-ACETYLTRANSFERASE-RELATED-RELATED"/>
    <property type="match status" value="1"/>
</dbReference>
<evidence type="ECO:0000313" key="5">
    <source>
        <dbReference type="Proteomes" id="UP000523079"/>
    </source>
</evidence>
<dbReference type="InterPro" id="IPR000182">
    <property type="entry name" value="GNAT_dom"/>
</dbReference>
<feature type="domain" description="N-acetyltransferase" evidence="3">
    <location>
        <begin position="3"/>
        <end position="149"/>
    </location>
</feature>
<keyword evidence="4" id="KW-0687">Ribonucleoprotein</keyword>
<dbReference type="InterPro" id="IPR016181">
    <property type="entry name" value="Acyl_CoA_acyltransferase"/>
</dbReference>
<name>A0A7W3P5B3_9ACTN</name>
<keyword evidence="1" id="KW-0808">Transferase</keyword>
<sequence length="301" mass="33465">MSLTERPLAETDLDAIMAMLHSYDLAYVGEPMMDAEDVLGEWQMPSFELARDTLGLVDDDGRLVGYASVDSGGTVEVTTDRELWNGPEEERLLDHAERHAAARGITSVRRFVAGADVEGQALMRRRGWSEAYTSWVLQLGPDDEIRTRELPPGYAVRPFAAEDAEEVHRVVAEAFSEWQQNQRSFEDWHASVVERPGADSTRFRVVTFTDPAGGDAPQIVGACVVFDGPEEAWVSQLAVARDHRHRGLAQRLLADTYRGARERGVARGGLSTDSRTGALGLYQRLGMTVFCEYRCFTRTLA</sequence>
<proteinExistence type="predicted"/>
<gene>
    <name evidence="4" type="ORF">FHX74_001391</name>
</gene>
<keyword evidence="2" id="KW-0012">Acyltransferase</keyword>
<reference evidence="4 5" key="1">
    <citation type="submission" date="2020-07" db="EMBL/GenBank/DDBJ databases">
        <title>Sequencing the genomes of 1000 actinobacteria strains.</title>
        <authorList>
            <person name="Klenk H.-P."/>
        </authorList>
    </citation>
    <scope>NUCLEOTIDE SEQUENCE [LARGE SCALE GENOMIC DNA]</scope>
    <source>
        <strain evidence="4 5">DSM 100723</strain>
    </source>
</reference>
<dbReference type="PROSITE" id="PS51186">
    <property type="entry name" value="GNAT"/>
    <property type="match status" value="2"/>
</dbReference>
<dbReference type="InterPro" id="IPR050832">
    <property type="entry name" value="Bact_Acetyltransf"/>
</dbReference>
<evidence type="ECO:0000256" key="1">
    <source>
        <dbReference type="ARBA" id="ARBA00022679"/>
    </source>
</evidence>
<dbReference type="GO" id="GO:0005840">
    <property type="term" value="C:ribosome"/>
    <property type="evidence" value="ECO:0007669"/>
    <property type="project" value="UniProtKB-KW"/>
</dbReference>
<dbReference type="Proteomes" id="UP000523079">
    <property type="component" value="Unassembled WGS sequence"/>
</dbReference>
<keyword evidence="4" id="KW-0689">Ribosomal protein</keyword>
<keyword evidence="5" id="KW-1185">Reference proteome</keyword>
<dbReference type="RefSeq" id="WP_182559350.1">
    <property type="nucleotide sequence ID" value="NZ_JACGWT010000002.1"/>
</dbReference>
<evidence type="ECO:0000313" key="4">
    <source>
        <dbReference type="EMBL" id="MBA8793786.1"/>
    </source>
</evidence>
<dbReference type="EMBL" id="JACGWT010000002">
    <property type="protein sequence ID" value="MBA8793786.1"/>
    <property type="molecule type" value="Genomic_DNA"/>
</dbReference>
<dbReference type="Gene3D" id="3.40.630.30">
    <property type="match status" value="1"/>
</dbReference>
<dbReference type="CDD" id="cd04301">
    <property type="entry name" value="NAT_SF"/>
    <property type="match status" value="1"/>
</dbReference>
<protein>
    <submittedName>
        <fullName evidence="4">Ribosomal protein S18 acetylase RimI-like enzyme</fullName>
    </submittedName>
</protein>
<organism evidence="4 5">
    <name type="scientific">Microlunatus kandeliicorticis</name>
    <dbReference type="NCBI Taxonomy" id="1759536"/>
    <lineage>
        <taxon>Bacteria</taxon>
        <taxon>Bacillati</taxon>
        <taxon>Actinomycetota</taxon>
        <taxon>Actinomycetes</taxon>
        <taxon>Propionibacteriales</taxon>
        <taxon>Propionibacteriaceae</taxon>
        <taxon>Microlunatus</taxon>
    </lineage>
</organism>
<dbReference type="GO" id="GO:0016747">
    <property type="term" value="F:acyltransferase activity, transferring groups other than amino-acyl groups"/>
    <property type="evidence" value="ECO:0007669"/>
    <property type="project" value="InterPro"/>
</dbReference>
<comment type="caution">
    <text evidence="4">The sequence shown here is derived from an EMBL/GenBank/DDBJ whole genome shotgun (WGS) entry which is preliminary data.</text>
</comment>
<accession>A0A7W3P5B3</accession>
<evidence type="ECO:0000259" key="3">
    <source>
        <dbReference type="PROSITE" id="PS51186"/>
    </source>
</evidence>
<dbReference type="Pfam" id="PF00583">
    <property type="entry name" value="Acetyltransf_1"/>
    <property type="match status" value="1"/>
</dbReference>
<dbReference type="AlphaFoldDB" id="A0A7W3P5B3"/>